<gene>
    <name evidence="5" type="ORF">M501DRAFT_929658</name>
</gene>
<evidence type="ECO:0000313" key="5">
    <source>
        <dbReference type="EMBL" id="KAF2841274.1"/>
    </source>
</evidence>
<protein>
    <recommendedName>
        <fullName evidence="4">G domain-containing protein</fullName>
    </recommendedName>
</protein>
<feature type="compositionally biased region" description="Polar residues" evidence="3">
    <location>
        <begin position="1"/>
        <end position="11"/>
    </location>
</feature>
<proteinExistence type="predicted"/>
<organism evidence="5 6">
    <name type="scientific">Patellaria atrata CBS 101060</name>
    <dbReference type="NCBI Taxonomy" id="1346257"/>
    <lineage>
        <taxon>Eukaryota</taxon>
        <taxon>Fungi</taxon>
        <taxon>Dikarya</taxon>
        <taxon>Ascomycota</taxon>
        <taxon>Pezizomycotina</taxon>
        <taxon>Dothideomycetes</taxon>
        <taxon>Dothideomycetes incertae sedis</taxon>
        <taxon>Patellariales</taxon>
        <taxon>Patellariaceae</taxon>
        <taxon>Patellaria</taxon>
    </lineage>
</organism>
<evidence type="ECO:0000313" key="6">
    <source>
        <dbReference type="Proteomes" id="UP000799429"/>
    </source>
</evidence>
<dbReference type="InterPro" id="IPR006073">
    <property type="entry name" value="GTP-bd"/>
</dbReference>
<accession>A0A9P4VV48</accession>
<feature type="region of interest" description="Disordered" evidence="3">
    <location>
        <begin position="1"/>
        <end position="100"/>
    </location>
</feature>
<comment type="caution">
    <text evidence="5">The sequence shown here is derived from an EMBL/GenBank/DDBJ whole genome shotgun (WGS) entry which is preliminary data.</text>
</comment>
<dbReference type="Proteomes" id="UP000799429">
    <property type="component" value="Unassembled WGS sequence"/>
</dbReference>
<evidence type="ECO:0000259" key="4">
    <source>
        <dbReference type="Pfam" id="PF01926"/>
    </source>
</evidence>
<feature type="compositionally biased region" description="Basic and acidic residues" evidence="3">
    <location>
        <begin position="54"/>
        <end position="71"/>
    </location>
</feature>
<evidence type="ECO:0000256" key="1">
    <source>
        <dbReference type="ARBA" id="ARBA00023054"/>
    </source>
</evidence>
<dbReference type="OrthoDB" id="8954335at2759"/>
<dbReference type="Gene3D" id="3.40.50.300">
    <property type="entry name" value="P-loop containing nucleotide triphosphate hydrolases"/>
    <property type="match status" value="1"/>
</dbReference>
<dbReference type="EMBL" id="MU006091">
    <property type="protein sequence ID" value="KAF2841274.1"/>
    <property type="molecule type" value="Genomic_DNA"/>
</dbReference>
<evidence type="ECO:0000256" key="2">
    <source>
        <dbReference type="SAM" id="Coils"/>
    </source>
</evidence>
<dbReference type="GO" id="GO:0007005">
    <property type="term" value="P:mitochondrion organization"/>
    <property type="evidence" value="ECO:0007669"/>
    <property type="project" value="TreeGrafter"/>
</dbReference>
<reference evidence="5" key="1">
    <citation type="journal article" date="2020" name="Stud. Mycol.">
        <title>101 Dothideomycetes genomes: a test case for predicting lifestyles and emergence of pathogens.</title>
        <authorList>
            <person name="Haridas S."/>
            <person name="Albert R."/>
            <person name="Binder M."/>
            <person name="Bloem J."/>
            <person name="Labutti K."/>
            <person name="Salamov A."/>
            <person name="Andreopoulos B."/>
            <person name="Baker S."/>
            <person name="Barry K."/>
            <person name="Bills G."/>
            <person name="Bluhm B."/>
            <person name="Cannon C."/>
            <person name="Castanera R."/>
            <person name="Culley D."/>
            <person name="Daum C."/>
            <person name="Ezra D."/>
            <person name="Gonzalez J."/>
            <person name="Henrissat B."/>
            <person name="Kuo A."/>
            <person name="Liang C."/>
            <person name="Lipzen A."/>
            <person name="Lutzoni F."/>
            <person name="Magnuson J."/>
            <person name="Mondo S."/>
            <person name="Nolan M."/>
            <person name="Ohm R."/>
            <person name="Pangilinan J."/>
            <person name="Park H.-J."/>
            <person name="Ramirez L."/>
            <person name="Alfaro M."/>
            <person name="Sun H."/>
            <person name="Tritt A."/>
            <person name="Yoshinaga Y."/>
            <person name="Zwiers L.-H."/>
            <person name="Turgeon B."/>
            <person name="Goodwin S."/>
            <person name="Spatafora J."/>
            <person name="Crous P."/>
            <person name="Grigoriev I."/>
        </authorList>
    </citation>
    <scope>NUCLEOTIDE SEQUENCE</scope>
    <source>
        <strain evidence="5">CBS 101060</strain>
    </source>
</reference>
<name>A0A9P4VV48_9PEZI</name>
<feature type="compositionally biased region" description="Low complexity" evidence="3">
    <location>
        <begin position="21"/>
        <end position="53"/>
    </location>
</feature>
<feature type="coiled-coil region" evidence="2">
    <location>
        <begin position="466"/>
        <end position="496"/>
    </location>
</feature>
<keyword evidence="1 2" id="KW-0175">Coiled coil</keyword>
<dbReference type="InterPro" id="IPR027417">
    <property type="entry name" value="P-loop_NTPase"/>
</dbReference>
<sequence length="557" mass="62634">MEPIKIQSSPAPHSPKSPLLSSNVSRRTSSSSSHSTQPSSSSSVSSFQSTRASVSEKEQQSKNYKRTDEQALRVSKPRVIDAANRLKSTQPRGDAKSRRTSKTIAIAVCGLTGAGKSSFISQITDGQAKVGHKLKSCTSTIQEIPIKVDNQDVVLVDTPGFDDSNESDTEILSRIAAWMQTSFEDEMFLSGIIYLHRITDNRYTGSSIKNLKMFRKLCGDDNLSSVILATTHWDVVENSLGNARETELSAPGGPWASMIARGSSIMRHTNTNESALAVIRGIMKRSPIVLKIQSEMSVENKSLMETDAGESINEELLRMQKKHQEELELLKEETDLAIRQSNKALEEQLKADHATVVRKLHQNQESQKRLLETRAAELKAEMERQARTAVKEREIHQKELARKEEAMQREMAKRDKENARVREKLEKDMKEQSKTAAKDKENLRMMVLRMEREGHAAVATIQSKFERRLQSTRSELESTKAAAERAQVESAGLRQELQIRPQVEVQTYAGKSGTGCANELLYTHCSHCRTDITVQRWKLENGLDWTKLYCPDCLPYF</sequence>
<dbReference type="Pfam" id="PF01926">
    <property type="entry name" value="MMR_HSR1"/>
    <property type="match status" value="1"/>
</dbReference>
<dbReference type="GO" id="GO:0005525">
    <property type="term" value="F:GTP binding"/>
    <property type="evidence" value="ECO:0007669"/>
    <property type="project" value="InterPro"/>
</dbReference>
<dbReference type="GO" id="GO:0008270">
    <property type="term" value="F:zinc ion binding"/>
    <property type="evidence" value="ECO:0007669"/>
    <property type="project" value="TreeGrafter"/>
</dbReference>
<feature type="region of interest" description="Disordered" evidence="3">
    <location>
        <begin position="402"/>
        <end position="437"/>
    </location>
</feature>
<dbReference type="PANTHER" id="PTHR23075">
    <property type="entry name" value="PUTATIVE ATP-ASE"/>
    <property type="match status" value="1"/>
</dbReference>
<dbReference type="GO" id="GO:0005739">
    <property type="term" value="C:mitochondrion"/>
    <property type="evidence" value="ECO:0007669"/>
    <property type="project" value="TreeGrafter"/>
</dbReference>
<dbReference type="AlphaFoldDB" id="A0A9P4VV48"/>
<dbReference type="PANTHER" id="PTHR23075:SF0">
    <property type="entry name" value="ATPASE FAMILY AAA DOMAIN-CONTAINING PROTEIN 3"/>
    <property type="match status" value="1"/>
</dbReference>
<dbReference type="CDD" id="cd00882">
    <property type="entry name" value="Ras_like_GTPase"/>
    <property type="match status" value="1"/>
</dbReference>
<keyword evidence="6" id="KW-1185">Reference proteome</keyword>
<feature type="domain" description="G" evidence="4">
    <location>
        <begin position="106"/>
        <end position="167"/>
    </location>
</feature>
<evidence type="ECO:0000256" key="3">
    <source>
        <dbReference type="SAM" id="MobiDB-lite"/>
    </source>
</evidence>
<dbReference type="SUPFAM" id="SSF52540">
    <property type="entry name" value="P-loop containing nucleoside triphosphate hydrolases"/>
    <property type="match status" value="1"/>
</dbReference>